<sequence length="820" mass="94352">MNIFSNQKILKHLHTLIFFLSICGLNLVYLNHYFVSGIQLGEGFYSFSHILAMLSPIGVLVSAWYLSFGLKKQSFIRLGFGVVVYWILAYFIKWTRNLNNPDFNPLSLNNNHFFQTNGFLIAGVIIILAFLFRILQKIFFKESSLVTFFNKNSFSDGYIFILLFIIMTDAELLQIIKSTVEAYLNLNDIRNYIKIFIGNVIIVQVLFLLVIRLSYKAIHDFKNNKATFSLTVVTSLLLAVTLNFGFQFGIKGDSDLLGKYIFPGATLYQILFLYFIFQFLFLCTNRFILTSIFSIMLMIIAVFANVIKFKMRSEPILVSDLFWLKDITLLLGFISFKFVAILIVLVVITLILFIFLNKRFFNNKIINGVSWRIIGLLSIIAIMSLNFWVFSKEKDKKILGNIPVISTLNNWSDMTWMGFKVNSQFKSLAFVWTKQLTKNVMEKPKDYSKETIKKIVRKYEKKAIAINRNRKNSISDQTVIYILSEGFSDPSRISDVTISKPIIEKIQQIKDETTSGLMHSDGYGGGTANMEFQSLTGLPFYNYSNNVSTLFTEVVPKMKTIPALSDQFIQSERYVLHGSDAKNYNRLSVYKKMAFDNFIFSNGSDETFNNPENQGVNLSDQAIYDNVIEQLNQNNQFFSVITMQNHAPWSIGGPQDIFGEGENYSEQENADLTSYVRLMNITDNATKDFLSKLSNIDKKITVVFYGDHLPGLYPQKSFTTDPDSQYRTDYFIWSNYQNKKINHPLVNSSDFSAALLEHTDSKVSPYYALLTDIMNDASVDKKDLTKYQKQLREDLSIIQYDITLGKNYISQYQDFFIIGE</sequence>
<keyword evidence="10" id="KW-1185">Reference proteome</keyword>
<reference evidence="9 10" key="1">
    <citation type="submission" date="2017-12" db="EMBL/GenBank/DDBJ databases">
        <authorList>
            <person name="Hurst M.R.H."/>
        </authorList>
    </citation>
    <scope>NUCLEOTIDE SEQUENCE [LARGE SCALE GENOMIC DNA]</scope>
    <source>
        <strain evidence="9 10">TH11417</strain>
    </source>
</reference>
<feature type="transmembrane region" description="Helical" evidence="7">
    <location>
        <begin position="196"/>
        <end position="215"/>
    </location>
</feature>
<dbReference type="Pfam" id="PF00884">
    <property type="entry name" value="Sulfatase"/>
    <property type="match status" value="1"/>
</dbReference>
<feature type="transmembrane region" description="Helical" evidence="7">
    <location>
        <begin position="112"/>
        <end position="135"/>
    </location>
</feature>
<reference evidence="9 10" key="2">
    <citation type="submission" date="2018-02" db="EMBL/GenBank/DDBJ databases">
        <title>Whole genome sequencing analysis of Streptococcus pluranimalium isolated from cattle infected mastitis in China.</title>
        <authorList>
            <person name="Zhang J.-R."/>
            <person name="Hu G.-Z."/>
        </authorList>
    </citation>
    <scope>NUCLEOTIDE SEQUENCE [LARGE SCALE GENOMIC DNA]</scope>
    <source>
        <strain evidence="9 10">TH11417</strain>
    </source>
</reference>
<evidence type="ECO:0000256" key="4">
    <source>
        <dbReference type="ARBA" id="ARBA00022692"/>
    </source>
</evidence>
<evidence type="ECO:0000256" key="3">
    <source>
        <dbReference type="ARBA" id="ARBA00022475"/>
    </source>
</evidence>
<feature type="transmembrane region" description="Helical" evidence="7">
    <location>
        <begin position="227"/>
        <end position="248"/>
    </location>
</feature>
<dbReference type="AlphaFoldDB" id="A0A2L0D300"/>
<dbReference type="PANTHER" id="PTHR47371">
    <property type="entry name" value="LIPOTEICHOIC ACID SYNTHASE"/>
    <property type="match status" value="1"/>
</dbReference>
<evidence type="ECO:0000256" key="7">
    <source>
        <dbReference type="SAM" id="Phobius"/>
    </source>
</evidence>
<feature type="domain" description="Sulfatase N-terminal" evidence="8">
    <location>
        <begin position="477"/>
        <end position="760"/>
    </location>
</feature>
<dbReference type="InterPro" id="IPR050448">
    <property type="entry name" value="OpgB/LTA_synthase_biosynth"/>
</dbReference>
<dbReference type="PANTHER" id="PTHR47371:SF3">
    <property type="entry name" value="PHOSPHOGLYCEROL TRANSFERASE I"/>
    <property type="match status" value="1"/>
</dbReference>
<keyword evidence="9" id="KW-0808">Transferase</keyword>
<dbReference type="GO" id="GO:0016740">
    <property type="term" value="F:transferase activity"/>
    <property type="evidence" value="ECO:0007669"/>
    <property type="project" value="UniProtKB-KW"/>
</dbReference>
<evidence type="ECO:0000259" key="8">
    <source>
        <dbReference type="Pfam" id="PF00884"/>
    </source>
</evidence>
<keyword evidence="4 7" id="KW-0812">Transmembrane</keyword>
<accession>A0A2L0D300</accession>
<proteinExistence type="predicted"/>
<feature type="transmembrane region" description="Helical" evidence="7">
    <location>
        <begin position="287"/>
        <end position="307"/>
    </location>
</feature>
<evidence type="ECO:0000256" key="1">
    <source>
        <dbReference type="ARBA" id="ARBA00004651"/>
    </source>
</evidence>
<dbReference type="InterPro" id="IPR017850">
    <property type="entry name" value="Alkaline_phosphatase_core_sf"/>
</dbReference>
<keyword evidence="5 7" id="KW-1133">Transmembrane helix</keyword>
<feature type="transmembrane region" description="Helical" evidence="7">
    <location>
        <begin position="369"/>
        <end position="390"/>
    </location>
</feature>
<organism evidence="9 10">
    <name type="scientific">Streptococcus pluranimalium</name>
    <dbReference type="NCBI Taxonomy" id="82348"/>
    <lineage>
        <taxon>Bacteria</taxon>
        <taxon>Bacillati</taxon>
        <taxon>Bacillota</taxon>
        <taxon>Bacilli</taxon>
        <taxon>Lactobacillales</taxon>
        <taxon>Streptococcaceae</taxon>
        <taxon>Streptococcus</taxon>
    </lineage>
</organism>
<feature type="transmembrane region" description="Helical" evidence="7">
    <location>
        <begin position="156"/>
        <end position="176"/>
    </location>
</feature>
<feature type="transmembrane region" description="Helical" evidence="7">
    <location>
        <begin position="12"/>
        <end position="30"/>
    </location>
</feature>
<comment type="subcellular location">
    <subcellularLocation>
        <location evidence="1">Cell membrane</location>
        <topology evidence="1">Multi-pass membrane protein</topology>
    </subcellularLocation>
</comment>
<dbReference type="EMBL" id="CP025536">
    <property type="protein sequence ID" value="AUW96212.1"/>
    <property type="molecule type" value="Genomic_DNA"/>
</dbReference>
<protein>
    <submittedName>
        <fullName evidence="9">Phosphoglycerol transferase</fullName>
    </submittedName>
</protein>
<dbReference type="InterPro" id="IPR000917">
    <property type="entry name" value="Sulfatase_N"/>
</dbReference>
<feature type="transmembrane region" description="Helical" evidence="7">
    <location>
        <begin position="260"/>
        <end position="280"/>
    </location>
</feature>
<dbReference type="Gene3D" id="3.40.720.10">
    <property type="entry name" value="Alkaline Phosphatase, subunit A"/>
    <property type="match status" value="1"/>
</dbReference>
<feature type="transmembrane region" description="Helical" evidence="7">
    <location>
        <begin position="75"/>
        <end position="92"/>
    </location>
</feature>
<feature type="transmembrane region" description="Helical" evidence="7">
    <location>
        <begin position="327"/>
        <end position="357"/>
    </location>
</feature>
<keyword evidence="3" id="KW-1003">Cell membrane</keyword>
<dbReference type="Proteomes" id="UP000238956">
    <property type="component" value="Chromosome"/>
</dbReference>
<gene>
    <name evidence="9" type="ORF">C0J00_03275</name>
</gene>
<dbReference type="KEGG" id="splr:C0J00_03275"/>
<evidence type="ECO:0000256" key="6">
    <source>
        <dbReference type="ARBA" id="ARBA00023136"/>
    </source>
</evidence>
<evidence type="ECO:0000256" key="2">
    <source>
        <dbReference type="ARBA" id="ARBA00004936"/>
    </source>
</evidence>
<name>A0A2L0D300_9STRE</name>
<evidence type="ECO:0000256" key="5">
    <source>
        <dbReference type="ARBA" id="ARBA00022989"/>
    </source>
</evidence>
<dbReference type="CDD" id="cd16015">
    <property type="entry name" value="LTA_synthase"/>
    <property type="match status" value="1"/>
</dbReference>
<comment type="pathway">
    <text evidence="2">Cell wall biogenesis; lipoteichoic acid biosynthesis.</text>
</comment>
<feature type="transmembrane region" description="Helical" evidence="7">
    <location>
        <begin position="50"/>
        <end position="68"/>
    </location>
</feature>
<evidence type="ECO:0000313" key="10">
    <source>
        <dbReference type="Proteomes" id="UP000238956"/>
    </source>
</evidence>
<dbReference type="GO" id="GO:0005886">
    <property type="term" value="C:plasma membrane"/>
    <property type="evidence" value="ECO:0007669"/>
    <property type="project" value="UniProtKB-SubCell"/>
</dbReference>
<evidence type="ECO:0000313" key="9">
    <source>
        <dbReference type="EMBL" id="AUW96212.1"/>
    </source>
</evidence>
<keyword evidence="6 7" id="KW-0472">Membrane</keyword>